<protein>
    <submittedName>
        <fullName evidence="1">Uncharacterized protein</fullName>
    </submittedName>
</protein>
<evidence type="ECO:0000313" key="2">
    <source>
        <dbReference type="Proteomes" id="UP000091857"/>
    </source>
</evidence>
<keyword evidence="2" id="KW-1185">Reference proteome</keyword>
<dbReference type="Proteomes" id="UP000091857">
    <property type="component" value="Chromosome 8"/>
</dbReference>
<evidence type="ECO:0000313" key="1">
    <source>
        <dbReference type="EMBL" id="KAG8649386.1"/>
    </source>
</evidence>
<comment type="caution">
    <text evidence="1">The sequence shown here is derived from an EMBL/GenBank/DDBJ whole genome shotgun (WGS) entry which is preliminary data.</text>
</comment>
<sequence>MATPSFRVEIWYVSCFFFFGSCGGLNHFGDFSYCTSVDRCFAALSFSLRPPELSKVEGALDTNLPNLLSGRVWIVGPRIFSKIAVVVFICFFLDLRVVSWAELSLFFIYVLDP</sequence>
<gene>
    <name evidence="1" type="ORF">MANES_08G082411v8</name>
</gene>
<proteinExistence type="predicted"/>
<dbReference type="EMBL" id="CM004394">
    <property type="protein sequence ID" value="KAG8649386.1"/>
    <property type="molecule type" value="Genomic_DNA"/>
</dbReference>
<organism evidence="1 2">
    <name type="scientific">Manihot esculenta</name>
    <name type="common">Cassava</name>
    <name type="synonym">Jatropha manihot</name>
    <dbReference type="NCBI Taxonomy" id="3983"/>
    <lineage>
        <taxon>Eukaryota</taxon>
        <taxon>Viridiplantae</taxon>
        <taxon>Streptophyta</taxon>
        <taxon>Embryophyta</taxon>
        <taxon>Tracheophyta</taxon>
        <taxon>Spermatophyta</taxon>
        <taxon>Magnoliopsida</taxon>
        <taxon>eudicotyledons</taxon>
        <taxon>Gunneridae</taxon>
        <taxon>Pentapetalae</taxon>
        <taxon>rosids</taxon>
        <taxon>fabids</taxon>
        <taxon>Malpighiales</taxon>
        <taxon>Euphorbiaceae</taxon>
        <taxon>Crotonoideae</taxon>
        <taxon>Manihoteae</taxon>
        <taxon>Manihot</taxon>
    </lineage>
</organism>
<name>A0ACB7HB59_MANES</name>
<accession>A0ACB7HB59</accession>
<reference evidence="2" key="1">
    <citation type="journal article" date="2016" name="Nat. Biotechnol.">
        <title>Sequencing wild and cultivated cassava and related species reveals extensive interspecific hybridization and genetic diversity.</title>
        <authorList>
            <person name="Bredeson J.V."/>
            <person name="Lyons J.B."/>
            <person name="Prochnik S.E."/>
            <person name="Wu G.A."/>
            <person name="Ha C.M."/>
            <person name="Edsinger-Gonzales E."/>
            <person name="Grimwood J."/>
            <person name="Schmutz J."/>
            <person name="Rabbi I.Y."/>
            <person name="Egesi C."/>
            <person name="Nauluvula P."/>
            <person name="Lebot V."/>
            <person name="Ndunguru J."/>
            <person name="Mkamilo G."/>
            <person name="Bart R.S."/>
            <person name="Setter T.L."/>
            <person name="Gleadow R.M."/>
            <person name="Kulakow P."/>
            <person name="Ferguson M.E."/>
            <person name="Rounsley S."/>
            <person name="Rokhsar D.S."/>
        </authorList>
    </citation>
    <scope>NUCLEOTIDE SEQUENCE [LARGE SCALE GENOMIC DNA]</scope>
    <source>
        <strain evidence="2">cv. AM560-2</strain>
    </source>
</reference>